<name>A0ABR7MB13_9BACT</name>
<accession>A0ABR7MB13</accession>
<dbReference type="EMBL" id="MBUA01000027">
    <property type="protein sequence ID" value="MBC6492210.1"/>
    <property type="molecule type" value="Genomic_DNA"/>
</dbReference>
<reference evidence="1 2" key="1">
    <citation type="submission" date="2016-07" db="EMBL/GenBank/DDBJ databases">
        <title>Genome analysis of Flavihumibacter stibioxidans YS-17.</title>
        <authorList>
            <person name="Shi K."/>
            <person name="Han Y."/>
            <person name="Wang G."/>
        </authorList>
    </citation>
    <scope>NUCLEOTIDE SEQUENCE [LARGE SCALE GENOMIC DNA]</scope>
    <source>
        <strain evidence="1 2">YS-17</strain>
    </source>
</reference>
<protein>
    <submittedName>
        <fullName evidence="1">Transcriptional regulator</fullName>
    </submittedName>
</protein>
<gene>
    <name evidence="1" type="ORF">BC349_14205</name>
</gene>
<dbReference type="Proteomes" id="UP000765802">
    <property type="component" value="Unassembled WGS sequence"/>
</dbReference>
<proteinExistence type="predicted"/>
<dbReference type="PANTHER" id="PTHR35802">
    <property type="entry name" value="PROTEASE SYNTHASE AND SPORULATION PROTEIN PAI 2"/>
    <property type="match status" value="1"/>
</dbReference>
<keyword evidence="2" id="KW-1185">Reference proteome</keyword>
<dbReference type="PANTHER" id="PTHR35802:SF1">
    <property type="entry name" value="PROTEASE SYNTHASE AND SPORULATION PROTEIN PAI 2"/>
    <property type="match status" value="1"/>
</dbReference>
<organism evidence="1 2">
    <name type="scientific">Flavihumibacter stibioxidans</name>
    <dbReference type="NCBI Taxonomy" id="1834163"/>
    <lineage>
        <taxon>Bacteria</taxon>
        <taxon>Pseudomonadati</taxon>
        <taxon>Bacteroidota</taxon>
        <taxon>Chitinophagia</taxon>
        <taxon>Chitinophagales</taxon>
        <taxon>Chitinophagaceae</taxon>
        <taxon>Flavihumibacter</taxon>
    </lineage>
</organism>
<dbReference type="PIRSF" id="PIRSF010372">
    <property type="entry name" value="PaiB"/>
    <property type="match status" value="1"/>
</dbReference>
<sequence>MYIPKHFRAENEEEIFSFMQQYSFATIVTAKNNLPIATHLPFTVSRKEGRITMAAHFAKANDQWKDLDGGRVLVIFSEPHAYISPKHYDKEQSVPTWNYISVHAYGNASLVSEPGAAMAMLEDMINQYEPGYKVQWDGLPLEFKLKMLNGIVAFEIHVDDLQAVQKLSQNKSAVEQKRIVDTLSASPHESEKKIAEYMARNLE</sequence>
<dbReference type="Pfam" id="PF04299">
    <property type="entry name" value="FMN_bind_2"/>
    <property type="match status" value="1"/>
</dbReference>
<comment type="caution">
    <text evidence="1">The sequence shown here is derived from an EMBL/GenBank/DDBJ whole genome shotgun (WGS) entry which is preliminary data.</text>
</comment>
<dbReference type="Gene3D" id="2.30.110.10">
    <property type="entry name" value="Electron Transport, Fmn-binding Protein, Chain A"/>
    <property type="match status" value="1"/>
</dbReference>
<dbReference type="SUPFAM" id="SSF50475">
    <property type="entry name" value="FMN-binding split barrel"/>
    <property type="match status" value="1"/>
</dbReference>
<dbReference type="InterPro" id="IPR007396">
    <property type="entry name" value="TR_PAI2-type"/>
</dbReference>
<evidence type="ECO:0000313" key="2">
    <source>
        <dbReference type="Proteomes" id="UP000765802"/>
    </source>
</evidence>
<dbReference type="RefSeq" id="WP_187257526.1">
    <property type="nucleotide sequence ID" value="NZ_JBHULF010000006.1"/>
</dbReference>
<dbReference type="InterPro" id="IPR012349">
    <property type="entry name" value="Split_barrel_FMN-bd"/>
</dbReference>
<evidence type="ECO:0000313" key="1">
    <source>
        <dbReference type="EMBL" id="MBC6492210.1"/>
    </source>
</evidence>